<dbReference type="GeneID" id="2847038"/>
<gene>
    <name evidence="1" type="primary">orf108</name>
</gene>
<sequence>MWVVTSLFRNTLKKLCMKCKAAALEIAESLSDKPFSKVGLLLDRFGGSIGQTTRLGIRFRLNLRNSKKGRDILIELVEGLSGYGRNTLRLAHFKKLCKVLSIVYKPCL</sequence>
<reference evidence="1" key="2">
    <citation type="journal article" date="2004" name="Mol. Biol. Evol.">
        <title>The complete mitochondrial DNA sequence of the green alga Pseudendoclonium akinetum (Ulvophyceae) highlights distinctive evolutionary trends in the chlorophyta and suggests a sister-group relationship between the Ulvophyceae and Chlorophyceae.</title>
        <authorList>
            <person name="Pombert J.F."/>
            <person name="Otis C."/>
            <person name="Lemieux C."/>
            <person name="Turmel M."/>
        </authorList>
    </citation>
    <scope>NUCLEOTIDE SEQUENCE</scope>
    <source>
        <strain evidence="1">UTEX 1912</strain>
    </source>
</reference>
<dbReference type="AlphaFoldDB" id="Q6UVQ5"/>
<dbReference type="RefSeq" id="YP_025810.1">
    <property type="nucleotide sequence ID" value="NC_005926.1"/>
</dbReference>
<organism evidence="1">
    <name type="scientific">Tupiella akineta</name>
    <name type="common">Green alga</name>
    <name type="synonym">Pseudendoclonium akinetum</name>
    <dbReference type="NCBI Taxonomy" id="160070"/>
    <lineage>
        <taxon>Eukaryota</taxon>
        <taxon>Viridiplantae</taxon>
        <taxon>Chlorophyta</taxon>
        <taxon>core chlorophytes</taxon>
        <taxon>Ulvophyceae</taxon>
        <taxon>OUU clade</taxon>
        <taxon>Ulotrichales</taxon>
        <taxon>Tupiellaceae</taxon>
        <taxon>Tupiella</taxon>
    </lineage>
</organism>
<proteinExistence type="predicted"/>
<keyword evidence="1" id="KW-0496">Mitochondrion</keyword>
<protein>
    <submittedName>
        <fullName evidence="1">Uncharacterized protein</fullName>
    </submittedName>
</protein>
<reference evidence="1" key="1">
    <citation type="submission" date="2003-08" db="EMBL/GenBank/DDBJ databases">
        <authorList>
            <person name="Pombert J.-F."/>
            <person name="Otis C."/>
            <person name="Lemieux C."/>
            <person name="Turmel M."/>
        </authorList>
    </citation>
    <scope>NUCLEOTIDE SEQUENCE</scope>
    <source>
        <strain evidence="1">UTEX 1912</strain>
    </source>
</reference>
<dbReference type="EMBL" id="AY359242">
    <property type="protein sequence ID" value="AAQ18769.1"/>
    <property type="molecule type" value="Genomic_DNA"/>
</dbReference>
<accession>Q6UVQ5</accession>
<geneLocation type="mitochondrion" evidence="1"/>
<evidence type="ECO:0000313" key="1">
    <source>
        <dbReference type="EMBL" id="AAQ18769.1"/>
    </source>
</evidence>
<name>Q6UVQ5_TUPAK</name>